<accession>Q058U8</accession>
<dbReference type="AlphaFoldDB" id="Q058U8"/>
<protein>
    <submittedName>
        <fullName evidence="1">IP15495p</fullName>
    </submittedName>
</protein>
<proteinExistence type="evidence at transcript level"/>
<evidence type="ECO:0000313" key="1">
    <source>
        <dbReference type="EMBL" id="ABJ17053.2"/>
    </source>
</evidence>
<reference evidence="1" key="2">
    <citation type="submission" date="2008-12" db="EMBL/GenBank/DDBJ databases">
        <authorList>
            <person name="Carlson J."/>
            <person name="Booth B."/>
            <person name="Frise E."/>
            <person name="Park S."/>
            <person name="Wan K."/>
            <person name="Yu C."/>
            <person name="Celniker S."/>
        </authorList>
    </citation>
    <scope>NUCLEOTIDE SEQUENCE</scope>
</reference>
<organism evidence="1">
    <name type="scientific">Drosophila melanogaster</name>
    <name type="common">Fruit fly</name>
    <dbReference type="NCBI Taxonomy" id="7227"/>
    <lineage>
        <taxon>Eukaryota</taxon>
        <taxon>Metazoa</taxon>
        <taxon>Ecdysozoa</taxon>
        <taxon>Arthropoda</taxon>
        <taxon>Hexapoda</taxon>
        <taxon>Insecta</taxon>
        <taxon>Pterygota</taxon>
        <taxon>Neoptera</taxon>
        <taxon>Endopterygota</taxon>
        <taxon>Diptera</taxon>
        <taxon>Brachycera</taxon>
        <taxon>Muscomorpha</taxon>
        <taxon>Ephydroidea</taxon>
        <taxon>Drosophilidae</taxon>
        <taxon>Drosophila</taxon>
        <taxon>Sophophora</taxon>
    </lineage>
</organism>
<name>Q058U8_DROME</name>
<gene>
    <name evidence="1" type="primary">CG31158-RD</name>
</gene>
<sequence>MSSGRQAGGEGWFPHVPLNPGYGHRKALQLVFVRQQVNKAPMSSHVVISCCSPTRRPTAPAIFRISIEKKIKNSLQVPTAQHANNNNKASQAEGKSIGFLPLSIES</sequence>
<dbReference type="EMBL" id="BT029120">
    <property type="protein sequence ID" value="ABJ17053.2"/>
    <property type="molecule type" value="mRNA"/>
</dbReference>
<reference evidence="1" key="1">
    <citation type="submission" date="2006-10" db="EMBL/GenBank/DDBJ databases">
        <authorList>
            <person name="Stapleton M."/>
            <person name="Carlson J."/>
            <person name="Frise E."/>
            <person name="Kapadia B."/>
            <person name="Park S."/>
            <person name="Wan K."/>
            <person name="Yu C."/>
            <person name="Celniker S."/>
        </authorList>
    </citation>
    <scope>NUCLEOTIDE SEQUENCE</scope>
</reference>